<dbReference type="Gene3D" id="1.10.357.10">
    <property type="entry name" value="Tetracycline Repressor, domain 2"/>
    <property type="match status" value="1"/>
</dbReference>
<feature type="DNA-binding region" description="H-T-H motif" evidence="4">
    <location>
        <begin position="39"/>
        <end position="58"/>
    </location>
</feature>
<comment type="caution">
    <text evidence="6">The sequence shown here is derived from an EMBL/GenBank/DDBJ whole genome shotgun (WGS) entry which is preliminary data.</text>
</comment>
<dbReference type="PANTHER" id="PTHR30055">
    <property type="entry name" value="HTH-TYPE TRANSCRIPTIONAL REGULATOR RUTR"/>
    <property type="match status" value="1"/>
</dbReference>
<accession>A0ABU2JHA2</accession>
<evidence type="ECO:0000256" key="4">
    <source>
        <dbReference type="PROSITE-ProRule" id="PRU00335"/>
    </source>
</evidence>
<evidence type="ECO:0000259" key="5">
    <source>
        <dbReference type="PROSITE" id="PS50977"/>
    </source>
</evidence>
<evidence type="ECO:0000256" key="1">
    <source>
        <dbReference type="ARBA" id="ARBA00023015"/>
    </source>
</evidence>
<proteinExistence type="predicted"/>
<dbReference type="Gene3D" id="1.10.10.60">
    <property type="entry name" value="Homeodomain-like"/>
    <property type="match status" value="1"/>
</dbReference>
<sequence length="199" mass="21401">MVPPTTANPRPGGRSARIQNSVHAAVRTLLEEHDRAQLSVPQIAQLAGVTPSTIYRRWGDVHELLADVAVERLRPESAPEDTGSLHGDLTAWMEQFVEEMASPEGRAFTRDAVAFGGAGRPACQCAAYTREQLDTVLNRARDRGEVAPAGQTVVDHVVAPLMYRILFTAETPGLDDARALVDAVLERANAAQTTPTAGI</sequence>
<evidence type="ECO:0000256" key="2">
    <source>
        <dbReference type="ARBA" id="ARBA00023125"/>
    </source>
</evidence>
<dbReference type="Pfam" id="PF00440">
    <property type="entry name" value="TetR_N"/>
    <property type="match status" value="1"/>
</dbReference>
<dbReference type="Pfam" id="PF16859">
    <property type="entry name" value="TetR_C_11"/>
    <property type="match status" value="1"/>
</dbReference>
<dbReference type="RefSeq" id="WP_311425011.1">
    <property type="nucleotide sequence ID" value="NZ_JAVREH010000056.1"/>
</dbReference>
<dbReference type="InterPro" id="IPR009057">
    <property type="entry name" value="Homeodomain-like_sf"/>
</dbReference>
<keyword evidence="2 4" id="KW-0238">DNA-binding</keyword>
<evidence type="ECO:0000256" key="3">
    <source>
        <dbReference type="ARBA" id="ARBA00023163"/>
    </source>
</evidence>
<name>A0ABU2JHA2_9ACTN</name>
<dbReference type="InterPro" id="IPR050109">
    <property type="entry name" value="HTH-type_TetR-like_transc_reg"/>
</dbReference>
<keyword evidence="7" id="KW-1185">Reference proteome</keyword>
<dbReference type="SUPFAM" id="SSF48498">
    <property type="entry name" value="Tetracyclin repressor-like, C-terminal domain"/>
    <property type="match status" value="1"/>
</dbReference>
<dbReference type="InterPro" id="IPR036271">
    <property type="entry name" value="Tet_transcr_reg_TetR-rel_C_sf"/>
</dbReference>
<dbReference type="Proteomes" id="UP001183176">
    <property type="component" value="Unassembled WGS sequence"/>
</dbReference>
<organism evidence="6 7">
    <name type="scientific">Jatrophihabitans lederbergiae</name>
    <dbReference type="NCBI Taxonomy" id="3075547"/>
    <lineage>
        <taxon>Bacteria</taxon>
        <taxon>Bacillati</taxon>
        <taxon>Actinomycetota</taxon>
        <taxon>Actinomycetes</taxon>
        <taxon>Jatrophihabitantales</taxon>
        <taxon>Jatrophihabitantaceae</taxon>
        <taxon>Jatrophihabitans</taxon>
    </lineage>
</organism>
<protein>
    <submittedName>
        <fullName evidence="6">TetR/AcrR family transcriptional regulator</fullName>
    </submittedName>
</protein>
<evidence type="ECO:0000313" key="6">
    <source>
        <dbReference type="EMBL" id="MDT0263869.1"/>
    </source>
</evidence>
<feature type="domain" description="HTH tetR-type" evidence="5">
    <location>
        <begin position="16"/>
        <end position="76"/>
    </location>
</feature>
<keyword evidence="3" id="KW-0804">Transcription</keyword>
<reference evidence="7" key="1">
    <citation type="submission" date="2023-07" db="EMBL/GenBank/DDBJ databases">
        <title>30 novel species of actinomycetes from the DSMZ collection.</title>
        <authorList>
            <person name="Nouioui I."/>
        </authorList>
    </citation>
    <scope>NUCLEOTIDE SEQUENCE [LARGE SCALE GENOMIC DNA]</scope>
    <source>
        <strain evidence="7">DSM 44399</strain>
    </source>
</reference>
<keyword evidence="1" id="KW-0805">Transcription regulation</keyword>
<dbReference type="InterPro" id="IPR011075">
    <property type="entry name" value="TetR_C"/>
</dbReference>
<dbReference type="SUPFAM" id="SSF46689">
    <property type="entry name" value="Homeodomain-like"/>
    <property type="match status" value="1"/>
</dbReference>
<evidence type="ECO:0000313" key="7">
    <source>
        <dbReference type="Proteomes" id="UP001183176"/>
    </source>
</evidence>
<gene>
    <name evidence="6" type="ORF">RM423_21060</name>
</gene>
<dbReference type="InterPro" id="IPR001647">
    <property type="entry name" value="HTH_TetR"/>
</dbReference>
<dbReference type="PROSITE" id="PS50977">
    <property type="entry name" value="HTH_TETR_2"/>
    <property type="match status" value="1"/>
</dbReference>
<dbReference type="EMBL" id="JAVREH010000056">
    <property type="protein sequence ID" value="MDT0263869.1"/>
    <property type="molecule type" value="Genomic_DNA"/>
</dbReference>
<dbReference type="PANTHER" id="PTHR30055:SF148">
    <property type="entry name" value="TETR-FAMILY TRANSCRIPTIONAL REGULATOR"/>
    <property type="match status" value="1"/>
</dbReference>